<gene>
    <name evidence="7" type="ORF">B0T10DRAFT_167910</name>
</gene>
<feature type="compositionally biased region" description="Acidic residues" evidence="5">
    <location>
        <begin position="288"/>
        <end position="300"/>
    </location>
</feature>
<dbReference type="SUPFAM" id="SSF56399">
    <property type="entry name" value="ADP-ribosylation"/>
    <property type="match status" value="1"/>
</dbReference>
<feature type="region of interest" description="Disordered" evidence="5">
    <location>
        <begin position="973"/>
        <end position="1004"/>
    </location>
</feature>
<dbReference type="GO" id="GO:0003950">
    <property type="term" value="F:NAD+ poly-ADP-ribosyltransferase activity"/>
    <property type="evidence" value="ECO:0007669"/>
    <property type="project" value="InterPro"/>
</dbReference>
<dbReference type="OrthoDB" id="109543at2759"/>
<accession>A0A9P8WG75</accession>
<evidence type="ECO:0000313" key="7">
    <source>
        <dbReference type="EMBL" id="KAH6896906.1"/>
    </source>
</evidence>
<dbReference type="PROSITE" id="PS50127">
    <property type="entry name" value="UBC_2"/>
    <property type="match status" value="1"/>
</dbReference>
<keyword evidence="2" id="KW-0808">Transferase</keyword>
<dbReference type="PANTHER" id="PTHR21328">
    <property type="entry name" value="POLY ADP-RIBOSE POLYMERASE FAMILY, MEMBER PARP"/>
    <property type="match status" value="1"/>
</dbReference>
<dbReference type="Pfam" id="PF00644">
    <property type="entry name" value="PARP"/>
    <property type="match status" value="1"/>
</dbReference>
<evidence type="ECO:0000256" key="2">
    <source>
        <dbReference type="ARBA" id="ARBA00022679"/>
    </source>
</evidence>
<dbReference type="InterPro" id="IPR012317">
    <property type="entry name" value="Poly(ADP-ribose)pol_cat_dom"/>
</dbReference>
<dbReference type="Pfam" id="PF00179">
    <property type="entry name" value="UQ_con"/>
    <property type="match status" value="1"/>
</dbReference>
<keyword evidence="4" id="KW-0520">NAD</keyword>
<dbReference type="Gene3D" id="3.90.228.10">
    <property type="match status" value="1"/>
</dbReference>
<dbReference type="SUPFAM" id="SSF54495">
    <property type="entry name" value="UBC-like"/>
    <property type="match status" value="1"/>
</dbReference>
<feature type="compositionally biased region" description="Acidic residues" evidence="5">
    <location>
        <begin position="114"/>
        <end position="129"/>
    </location>
</feature>
<keyword evidence="1" id="KW-0328">Glycosyltransferase</keyword>
<name>A0A9P8WG75_9HYPO</name>
<dbReference type="InterPro" id="IPR000608">
    <property type="entry name" value="UBC"/>
</dbReference>
<protein>
    <recommendedName>
        <fullName evidence="6">UBC core domain-containing protein</fullName>
    </recommendedName>
</protein>
<evidence type="ECO:0000256" key="5">
    <source>
        <dbReference type="SAM" id="MobiDB-lite"/>
    </source>
</evidence>
<reference evidence="7 8" key="1">
    <citation type="journal article" date="2021" name="Nat. Commun.">
        <title>Genetic determinants of endophytism in the Arabidopsis root mycobiome.</title>
        <authorList>
            <person name="Mesny F."/>
            <person name="Miyauchi S."/>
            <person name="Thiergart T."/>
            <person name="Pickel B."/>
            <person name="Atanasova L."/>
            <person name="Karlsson M."/>
            <person name="Huettel B."/>
            <person name="Barry K.W."/>
            <person name="Haridas S."/>
            <person name="Chen C."/>
            <person name="Bauer D."/>
            <person name="Andreopoulos W."/>
            <person name="Pangilinan J."/>
            <person name="LaButti K."/>
            <person name="Riley R."/>
            <person name="Lipzen A."/>
            <person name="Clum A."/>
            <person name="Drula E."/>
            <person name="Henrissat B."/>
            <person name="Kohler A."/>
            <person name="Grigoriev I.V."/>
            <person name="Martin F.M."/>
            <person name="Hacquard S."/>
        </authorList>
    </citation>
    <scope>NUCLEOTIDE SEQUENCE [LARGE SCALE GENOMIC DNA]</scope>
    <source>
        <strain evidence="7 8">MPI-CAGE-CH-0241</strain>
    </source>
</reference>
<evidence type="ECO:0000256" key="4">
    <source>
        <dbReference type="ARBA" id="ARBA00023027"/>
    </source>
</evidence>
<comment type="caution">
    <text evidence="7">The sequence shown here is derived from an EMBL/GenBank/DDBJ whole genome shotgun (WGS) entry which is preliminary data.</text>
</comment>
<sequence>MGLKQFNLDVAEAASTPVDGVSNIHRGDSDGEIVFTYTHHDLAPIELLALATDVDSYPRDCYFLVFTSSEHVEKHLVTLLESLSDKVTGKKVAEVIRLISTNLSAKLESNSTESSDDINMDIDGDDDDMSNGSGFDPIDSLSIDEEYGGYELDLDWPRAAPTHSPAPDRESLRQFKHHLRQASGQGIFVSLSSMKMVDSVSGILSMAVHVSKLGISDEVLEAWDLKCSDFVVMLVKLPYGYRTTQKILELPSDQSEIRFRFGKCASPRPSPRTANGAFNRRQAGEKVDDMEESSETEPDSVDEDAFVSLYISGSLNSLLNQEFLSLLHLRRSQDLSWDQAQQRKFNMRRAVHIRTRYPQRDLSDEATDNTEDIWENPINLEGLQHDYALDDEKDLNILLVAMQFALQRLVRCTKYCMVCHQRTKSAFEAVTPFVCDSSLCLYQYLALGFGQGIEYEIINNPYVVDLLIDFFVSAITAGRVRELPVGLNLRSCVTGNFQRPDKHLKVNACFQTKMIRFDVCDFPSHQSIKEGQLVSLMVRHLAHIDPPSPGAIPLASTGPITGFPNHTTTARDAPVTEGRNHIFERFETHICMVESVQHSTCNFRIVSTKTGPAWLQGNGQSQATHPEDGWQEVLLFKHDRDIDDLSDPERNSALQHLSCIIPPVLEMREYLMEKPGRLLSSWKGFLDTSTLTLLNWIVASNRSLIVQDGPVPADAPVPDASGTLTKDARVHAQNGNRVIGMDEEWMQFRFAQGAPEKEQIFTDELEKCRRVGVEEKKCPSLFLWHGSPLSNWHSIIRSGLDFKSHLHGRAYGDGVYFSPSLHTSLNYSGVILPKGDERWKHSYHQGWQNSVLQATNAISICEVINEPSKFVSTTPHCVVNQVEWIQCRYLFVRVNPKYSARAQPFPKPSTQPSKGYIAQDPVRQLLGPKGNPLKIPLTAIPVRRRLVEKSSSEPDTLTVVDRSQMNTWEGIIDDVGNLSDSEDEDRDNSMARKRRRPSADSGMEVALSPKLTTAMQEARHNKNVSNPLVPMELDMAGFQPGALNHDNLPKLMEPTWASSSPGALRSLNREIKDLQRIQAKTNIRTLGWYINFDKLSNIFSWIVELHSFDESLPLAKDMKRVDVSSVVLECRFGATFPMSPPFVRVIRPRFLPFSRGGGGHVTAGGSICSELLTNSGWSPALTLEKVFLEVRMSLCDKDPPARLDTTQYMGVTDYGPGEAEQAYRRAVASHGWQLPADMSALTWS</sequence>
<dbReference type="GO" id="GO:0016779">
    <property type="term" value="F:nucleotidyltransferase activity"/>
    <property type="evidence" value="ECO:0007669"/>
    <property type="project" value="UniProtKB-KW"/>
</dbReference>
<dbReference type="EMBL" id="JAGPYM010000003">
    <property type="protein sequence ID" value="KAH6896906.1"/>
    <property type="molecule type" value="Genomic_DNA"/>
</dbReference>
<evidence type="ECO:0000256" key="3">
    <source>
        <dbReference type="ARBA" id="ARBA00022695"/>
    </source>
</evidence>
<dbReference type="AlphaFoldDB" id="A0A9P8WG75"/>
<feature type="region of interest" description="Disordered" evidence="5">
    <location>
        <begin position="109"/>
        <end position="135"/>
    </location>
</feature>
<dbReference type="CDD" id="cd23802">
    <property type="entry name" value="UBCc_UBE2Q"/>
    <property type="match status" value="1"/>
</dbReference>
<organism evidence="7 8">
    <name type="scientific">Thelonectria olida</name>
    <dbReference type="NCBI Taxonomy" id="1576542"/>
    <lineage>
        <taxon>Eukaryota</taxon>
        <taxon>Fungi</taxon>
        <taxon>Dikarya</taxon>
        <taxon>Ascomycota</taxon>
        <taxon>Pezizomycotina</taxon>
        <taxon>Sordariomycetes</taxon>
        <taxon>Hypocreomycetidae</taxon>
        <taxon>Hypocreales</taxon>
        <taxon>Nectriaceae</taxon>
        <taxon>Thelonectria</taxon>
    </lineage>
</organism>
<proteinExistence type="predicted"/>
<dbReference type="Proteomes" id="UP000777438">
    <property type="component" value="Unassembled WGS sequence"/>
</dbReference>
<evidence type="ECO:0000313" key="8">
    <source>
        <dbReference type="Proteomes" id="UP000777438"/>
    </source>
</evidence>
<dbReference type="InterPro" id="IPR051838">
    <property type="entry name" value="ARTD_PARP"/>
</dbReference>
<keyword evidence="8" id="KW-1185">Reference proteome</keyword>
<keyword evidence="3" id="KW-0548">Nucleotidyltransferase</keyword>
<evidence type="ECO:0000259" key="6">
    <source>
        <dbReference type="PROSITE" id="PS50127"/>
    </source>
</evidence>
<dbReference type="InterPro" id="IPR016135">
    <property type="entry name" value="UBQ-conjugating_enzyme/RWD"/>
</dbReference>
<evidence type="ECO:0000256" key="1">
    <source>
        <dbReference type="ARBA" id="ARBA00022676"/>
    </source>
</evidence>
<dbReference type="Gene3D" id="3.10.110.10">
    <property type="entry name" value="Ubiquitin Conjugating Enzyme"/>
    <property type="match status" value="1"/>
</dbReference>
<feature type="region of interest" description="Disordered" evidence="5">
    <location>
        <begin position="263"/>
        <end position="300"/>
    </location>
</feature>
<feature type="domain" description="UBC core" evidence="6">
    <location>
        <begin position="1065"/>
        <end position="1232"/>
    </location>
</feature>